<protein>
    <submittedName>
        <fullName evidence="1">Uncharacterized protein</fullName>
    </submittedName>
</protein>
<dbReference type="EMBL" id="JAACJL010000060">
    <property type="protein sequence ID" value="KAF4609641.1"/>
    <property type="molecule type" value="Genomic_DNA"/>
</dbReference>
<organism evidence="1 2">
    <name type="scientific">Agrocybe pediades</name>
    <dbReference type="NCBI Taxonomy" id="84607"/>
    <lineage>
        <taxon>Eukaryota</taxon>
        <taxon>Fungi</taxon>
        <taxon>Dikarya</taxon>
        <taxon>Basidiomycota</taxon>
        <taxon>Agaricomycotina</taxon>
        <taxon>Agaricomycetes</taxon>
        <taxon>Agaricomycetidae</taxon>
        <taxon>Agaricales</taxon>
        <taxon>Agaricineae</taxon>
        <taxon>Strophariaceae</taxon>
        <taxon>Agrocybe</taxon>
    </lineage>
</organism>
<comment type="caution">
    <text evidence="1">The sequence shown here is derived from an EMBL/GenBank/DDBJ whole genome shotgun (WGS) entry which is preliminary data.</text>
</comment>
<keyword evidence="2" id="KW-1185">Reference proteome</keyword>
<dbReference type="AlphaFoldDB" id="A0A8H4VHC8"/>
<dbReference type="Proteomes" id="UP000521872">
    <property type="component" value="Unassembled WGS sequence"/>
</dbReference>
<accession>A0A8H4VHC8</accession>
<name>A0A8H4VHC8_9AGAR</name>
<reference evidence="1 2" key="1">
    <citation type="submission" date="2019-12" db="EMBL/GenBank/DDBJ databases">
        <authorList>
            <person name="Floudas D."/>
            <person name="Bentzer J."/>
            <person name="Ahren D."/>
            <person name="Johansson T."/>
            <person name="Persson P."/>
            <person name="Tunlid A."/>
        </authorList>
    </citation>
    <scope>NUCLEOTIDE SEQUENCE [LARGE SCALE GENOMIC DNA]</scope>
    <source>
        <strain evidence="1 2">CBS 102.39</strain>
    </source>
</reference>
<evidence type="ECO:0000313" key="1">
    <source>
        <dbReference type="EMBL" id="KAF4609641.1"/>
    </source>
</evidence>
<sequence>MPLPMVGWKFYRFCSRMARVRMLEIHIITLQFMIENGERHPRILRLCETTLRWHRLREGEFKEA</sequence>
<evidence type="ECO:0000313" key="2">
    <source>
        <dbReference type="Proteomes" id="UP000521872"/>
    </source>
</evidence>
<gene>
    <name evidence="1" type="ORF">D9613_011946</name>
</gene>
<proteinExistence type="predicted"/>